<dbReference type="OrthoDB" id="3676796at2"/>
<evidence type="ECO:0000259" key="1">
    <source>
        <dbReference type="Pfam" id="PF13649"/>
    </source>
</evidence>
<dbReference type="Pfam" id="PF13649">
    <property type="entry name" value="Methyltransf_25"/>
    <property type="match status" value="1"/>
</dbReference>
<evidence type="ECO:0000313" key="3">
    <source>
        <dbReference type="Proteomes" id="UP001058003"/>
    </source>
</evidence>
<keyword evidence="2" id="KW-0489">Methyltransferase</keyword>
<dbReference type="GO" id="GO:0008168">
    <property type="term" value="F:methyltransferase activity"/>
    <property type="evidence" value="ECO:0007669"/>
    <property type="project" value="UniProtKB-KW"/>
</dbReference>
<dbReference type="KEGG" id="daur:Daura_20990"/>
<protein>
    <submittedName>
        <fullName evidence="2">Methyltransferase domain-containing protein</fullName>
    </submittedName>
</protein>
<dbReference type="EMBL" id="CP073767">
    <property type="protein sequence ID" value="UWZ58432.1"/>
    <property type="molecule type" value="Genomic_DNA"/>
</dbReference>
<gene>
    <name evidence="2" type="ORF">Daura_20990</name>
</gene>
<dbReference type="Gene3D" id="3.40.50.150">
    <property type="entry name" value="Vaccinia Virus protein VP39"/>
    <property type="match status" value="1"/>
</dbReference>
<dbReference type="InterPro" id="IPR029063">
    <property type="entry name" value="SAM-dependent_MTases_sf"/>
</dbReference>
<dbReference type="PANTHER" id="PTHR43591">
    <property type="entry name" value="METHYLTRANSFERASE"/>
    <property type="match status" value="1"/>
</dbReference>
<dbReference type="PANTHER" id="PTHR43591:SF24">
    <property type="entry name" value="2-METHOXY-6-POLYPRENYL-1,4-BENZOQUINOL METHYLASE, MITOCHONDRIAL"/>
    <property type="match status" value="1"/>
</dbReference>
<dbReference type="GO" id="GO:0032259">
    <property type="term" value="P:methylation"/>
    <property type="evidence" value="ECO:0007669"/>
    <property type="project" value="UniProtKB-KW"/>
</dbReference>
<keyword evidence="3" id="KW-1185">Reference proteome</keyword>
<dbReference type="InterPro" id="IPR041698">
    <property type="entry name" value="Methyltransf_25"/>
</dbReference>
<reference evidence="2" key="1">
    <citation type="submission" date="2021-04" db="EMBL/GenBank/DDBJ databases">
        <title>Dactylosporangium aurantiacum NRRL B-8018 full assembly.</title>
        <authorList>
            <person name="Hartkoorn R.C."/>
            <person name="Beaudoing E."/>
            <person name="Hot D."/>
        </authorList>
    </citation>
    <scope>NUCLEOTIDE SEQUENCE</scope>
    <source>
        <strain evidence="2">NRRL B-8018</strain>
    </source>
</reference>
<sequence>MTTYPTEPLPRLAALDGLLAAPAGRVPERLRGLAADLGITGTAADPDAAHDPDAAEPAVPALIAALRTTTGPRGAAVALLLGLLAEAPGERVRAAVHRGFTDYLEVLAERGRDSRAELLALTFLVAHFPQERDAVLAATAGLPLPAGDRARLRRCLDPLDPQDPELTRIWPDPTHWRALPPAEREFDRAWMVQAPAGMMRTAYELDTRSLLAYSGAKALWAAEHGGEEPTGTDPDLRLPAATAGTGPAYAAHLAAMRCPSCEGGLVLDSGAVACTACGTVFPADGGTVDLSLGVGDPHEPMTKNVPLCYSEIRSAFLRWKGTNWGGAVSVQDEDEYLRGAVRPVDGPILDLAAGTGRWTAVLAETHGADRVIALDLSAAMLRQVHAGLPDVATVRGSALNLPFRDASLGAVNIWNALQSLPDQAAAIAEVGRCLRPGGTFTLMTFRPSTDPLYRVFQTAPFGVIPVALSAPEDLRAWLTAAGMTLVSQWTPGSFVFITAVRDQIG</sequence>
<evidence type="ECO:0000313" key="2">
    <source>
        <dbReference type="EMBL" id="UWZ58432.1"/>
    </source>
</evidence>
<dbReference type="RefSeq" id="WP_052388367.1">
    <property type="nucleotide sequence ID" value="NZ_CP073767.1"/>
</dbReference>
<proteinExistence type="predicted"/>
<dbReference type="CDD" id="cd02440">
    <property type="entry name" value="AdoMet_MTases"/>
    <property type="match status" value="1"/>
</dbReference>
<organism evidence="2 3">
    <name type="scientific">Dactylosporangium aurantiacum</name>
    <dbReference type="NCBI Taxonomy" id="35754"/>
    <lineage>
        <taxon>Bacteria</taxon>
        <taxon>Bacillati</taxon>
        <taxon>Actinomycetota</taxon>
        <taxon>Actinomycetes</taxon>
        <taxon>Micromonosporales</taxon>
        <taxon>Micromonosporaceae</taxon>
        <taxon>Dactylosporangium</taxon>
    </lineage>
</organism>
<accession>A0A9Q9IRE4</accession>
<dbReference type="SUPFAM" id="SSF53335">
    <property type="entry name" value="S-adenosyl-L-methionine-dependent methyltransferases"/>
    <property type="match status" value="1"/>
</dbReference>
<keyword evidence="2" id="KW-0808">Transferase</keyword>
<name>A0A9Q9IRE4_9ACTN</name>
<feature type="domain" description="Methyltransferase" evidence="1">
    <location>
        <begin position="348"/>
        <end position="438"/>
    </location>
</feature>
<dbReference type="Proteomes" id="UP001058003">
    <property type="component" value="Chromosome"/>
</dbReference>
<dbReference type="AlphaFoldDB" id="A0A9Q9IRE4"/>